<gene>
    <name evidence="2" type="ORF">NDU88_005744</name>
</gene>
<accession>A0AAV7TBL3</accession>
<evidence type="ECO:0000313" key="2">
    <source>
        <dbReference type="EMBL" id="KAJ1173920.1"/>
    </source>
</evidence>
<protein>
    <submittedName>
        <fullName evidence="2">Uncharacterized protein</fullName>
    </submittedName>
</protein>
<name>A0AAV7TBL3_PLEWA</name>
<feature type="region of interest" description="Disordered" evidence="1">
    <location>
        <begin position="114"/>
        <end position="145"/>
    </location>
</feature>
<feature type="region of interest" description="Disordered" evidence="1">
    <location>
        <begin position="1"/>
        <end position="95"/>
    </location>
</feature>
<sequence length="178" mass="19114">MCRSVRKATGTASRTPAQGASDTEIGRRCTGRRPSRGLKGPDRRREHPDAGARPTRRSRRFGTSCAESTLQGATRGDPAGRSARNLADRTRRDCGETRDLKRRACGGIRALLGPSASRKKTAPGQEGLPRLGSLPECQARSGTQGPCSTADFGTTRLCNIGRKEGALEVCCGLRHRKK</sequence>
<keyword evidence="3" id="KW-1185">Reference proteome</keyword>
<organism evidence="2 3">
    <name type="scientific">Pleurodeles waltl</name>
    <name type="common">Iberian ribbed newt</name>
    <dbReference type="NCBI Taxonomy" id="8319"/>
    <lineage>
        <taxon>Eukaryota</taxon>
        <taxon>Metazoa</taxon>
        <taxon>Chordata</taxon>
        <taxon>Craniata</taxon>
        <taxon>Vertebrata</taxon>
        <taxon>Euteleostomi</taxon>
        <taxon>Amphibia</taxon>
        <taxon>Batrachia</taxon>
        <taxon>Caudata</taxon>
        <taxon>Salamandroidea</taxon>
        <taxon>Salamandridae</taxon>
        <taxon>Pleurodelinae</taxon>
        <taxon>Pleurodeles</taxon>
    </lineage>
</organism>
<comment type="caution">
    <text evidence="2">The sequence shown here is derived from an EMBL/GenBank/DDBJ whole genome shotgun (WGS) entry which is preliminary data.</text>
</comment>
<reference evidence="2" key="1">
    <citation type="journal article" date="2022" name="bioRxiv">
        <title>Sequencing and chromosome-scale assembly of the giantPleurodeles waltlgenome.</title>
        <authorList>
            <person name="Brown T."/>
            <person name="Elewa A."/>
            <person name="Iarovenko S."/>
            <person name="Subramanian E."/>
            <person name="Araus A.J."/>
            <person name="Petzold A."/>
            <person name="Susuki M."/>
            <person name="Suzuki K.-i.T."/>
            <person name="Hayashi T."/>
            <person name="Toyoda A."/>
            <person name="Oliveira C."/>
            <person name="Osipova E."/>
            <person name="Leigh N.D."/>
            <person name="Simon A."/>
            <person name="Yun M.H."/>
        </authorList>
    </citation>
    <scope>NUCLEOTIDE SEQUENCE</scope>
    <source>
        <strain evidence="2">20211129_DDA</strain>
        <tissue evidence="2">Liver</tissue>
    </source>
</reference>
<feature type="compositionally biased region" description="Polar residues" evidence="1">
    <location>
        <begin position="10"/>
        <end position="21"/>
    </location>
</feature>
<feature type="compositionally biased region" description="Basic and acidic residues" evidence="1">
    <location>
        <begin position="39"/>
        <end position="50"/>
    </location>
</feature>
<dbReference type="AlphaFoldDB" id="A0AAV7TBL3"/>
<dbReference type="Proteomes" id="UP001066276">
    <property type="component" value="Chromosome 4_1"/>
</dbReference>
<proteinExistence type="predicted"/>
<dbReference type="EMBL" id="JANPWB010000007">
    <property type="protein sequence ID" value="KAJ1173920.1"/>
    <property type="molecule type" value="Genomic_DNA"/>
</dbReference>
<evidence type="ECO:0000256" key="1">
    <source>
        <dbReference type="SAM" id="MobiDB-lite"/>
    </source>
</evidence>
<feature type="compositionally biased region" description="Basic and acidic residues" evidence="1">
    <location>
        <begin position="86"/>
        <end position="95"/>
    </location>
</feature>
<evidence type="ECO:0000313" key="3">
    <source>
        <dbReference type="Proteomes" id="UP001066276"/>
    </source>
</evidence>